<protein>
    <submittedName>
        <fullName evidence="1">Uncharacterized protein</fullName>
    </submittedName>
</protein>
<keyword evidence="2" id="KW-1185">Reference proteome</keyword>
<dbReference type="SUPFAM" id="SSF47954">
    <property type="entry name" value="Cyclin-like"/>
    <property type="match status" value="1"/>
</dbReference>
<evidence type="ECO:0000313" key="1">
    <source>
        <dbReference type="EMBL" id="KAK9814654.1"/>
    </source>
</evidence>
<dbReference type="Proteomes" id="UP001489004">
    <property type="component" value="Unassembled WGS sequence"/>
</dbReference>
<evidence type="ECO:0000313" key="2">
    <source>
        <dbReference type="Proteomes" id="UP001489004"/>
    </source>
</evidence>
<sequence length="240" mass="25896">MVRCPHPDQVYPLGAAPMAPEALLGKRKLCPLTHASDSDLKQVATLNSMCQLGLSRTSSTCSSCFAAPWLEQCLIGGSPASALQAPAQAVGTHRLATGSVLGSGKRRRVSTCTPLAHTIPAASAPSTAPQWGRTLLVQQQDTLLFTLFLWERVRPQVDTAAIQVMGVLRPLDAVLLTCLWIAAKLQENRRGLPTASTVGLQLCVSRGVVTQLELYLMKLLDWRPFAGWKSDHAMITEQGF</sequence>
<comment type="caution">
    <text evidence="1">The sequence shown here is derived from an EMBL/GenBank/DDBJ whole genome shotgun (WGS) entry which is preliminary data.</text>
</comment>
<organism evidence="1 2">
    <name type="scientific">[Myrmecia] bisecta</name>
    <dbReference type="NCBI Taxonomy" id="41462"/>
    <lineage>
        <taxon>Eukaryota</taxon>
        <taxon>Viridiplantae</taxon>
        <taxon>Chlorophyta</taxon>
        <taxon>core chlorophytes</taxon>
        <taxon>Trebouxiophyceae</taxon>
        <taxon>Trebouxiales</taxon>
        <taxon>Trebouxiaceae</taxon>
        <taxon>Myrmecia</taxon>
    </lineage>
</organism>
<proteinExistence type="predicted"/>
<gene>
    <name evidence="1" type="ORF">WJX72_009293</name>
</gene>
<accession>A0AAW1Q2V2</accession>
<dbReference type="AlphaFoldDB" id="A0AAW1Q2V2"/>
<dbReference type="InterPro" id="IPR036915">
    <property type="entry name" value="Cyclin-like_sf"/>
</dbReference>
<name>A0AAW1Q2V2_9CHLO</name>
<reference evidence="1 2" key="1">
    <citation type="journal article" date="2024" name="Nat. Commun.">
        <title>Phylogenomics reveals the evolutionary origins of lichenization in chlorophyte algae.</title>
        <authorList>
            <person name="Puginier C."/>
            <person name="Libourel C."/>
            <person name="Otte J."/>
            <person name="Skaloud P."/>
            <person name="Haon M."/>
            <person name="Grisel S."/>
            <person name="Petersen M."/>
            <person name="Berrin J.G."/>
            <person name="Delaux P.M."/>
            <person name="Dal Grande F."/>
            <person name="Keller J."/>
        </authorList>
    </citation>
    <scope>NUCLEOTIDE SEQUENCE [LARGE SCALE GENOMIC DNA]</scope>
    <source>
        <strain evidence="1 2">SAG 2043</strain>
    </source>
</reference>
<dbReference type="EMBL" id="JALJOR010000007">
    <property type="protein sequence ID" value="KAK9814654.1"/>
    <property type="molecule type" value="Genomic_DNA"/>
</dbReference>